<name>A0ABD0P2Z3_CIRMR</name>
<dbReference type="EMBL" id="JAMKFB020000018">
    <property type="protein sequence ID" value="KAL0168132.1"/>
    <property type="molecule type" value="Genomic_DNA"/>
</dbReference>
<protein>
    <submittedName>
        <fullName evidence="1">Uncharacterized protein</fullName>
    </submittedName>
</protein>
<dbReference type="Proteomes" id="UP001529510">
    <property type="component" value="Unassembled WGS sequence"/>
</dbReference>
<evidence type="ECO:0000313" key="1">
    <source>
        <dbReference type="EMBL" id="KAL0168132.1"/>
    </source>
</evidence>
<dbReference type="AlphaFoldDB" id="A0ABD0P2Z3"/>
<gene>
    <name evidence="1" type="ORF">M9458_036354</name>
</gene>
<keyword evidence="2" id="KW-1185">Reference proteome</keyword>
<organism evidence="1 2">
    <name type="scientific">Cirrhinus mrigala</name>
    <name type="common">Mrigala</name>
    <dbReference type="NCBI Taxonomy" id="683832"/>
    <lineage>
        <taxon>Eukaryota</taxon>
        <taxon>Metazoa</taxon>
        <taxon>Chordata</taxon>
        <taxon>Craniata</taxon>
        <taxon>Vertebrata</taxon>
        <taxon>Euteleostomi</taxon>
        <taxon>Actinopterygii</taxon>
        <taxon>Neopterygii</taxon>
        <taxon>Teleostei</taxon>
        <taxon>Ostariophysi</taxon>
        <taxon>Cypriniformes</taxon>
        <taxon>Cyprinidae</taxon>
        <taxon>Labeoninae</taxon>
        <taxon>Labeonini</taxon>
        <taxon>Cirrhinus</taxon>
    </lineage>
</organism>
<accession>A0ABD0P2Z3</accession>
<evidence type="ECO:0000313" key="2">
    <source>
        <dbReference type="Proteomes" id="UP001529510"/>
    </source>
</evidence>
<comment type="caution">
    <text evidence="1">The sequence shown here is derived from an EMBL/GenBank/DDBJ whole genome shotgun (WGS) entry which is preliminary data.</text>
</comment>
<feature type="non-terminal residue" evidence="1">
    <location>
        <position position="63"/>
    </location>
</feature>
<feature type="non-terminal residue" evidence="1">
    <location>
        <position position="1"/>
    </location>
</feature>
<sequence>CLWPVRCGPCGKFAREVPVRSGGVRSEPVSQPANSIWEVITALALSPYSLVFGHRAIIFRPIG</sequence>
<reference evidence="1 2" key="1">
    <citation type="submission" date="2024-05" db="EMBL/GenBank/DDBJ databases">
        <title>Genome sequencing and assembly of Indian major carp, Cirrhinus mrigala (Hamilton, 1822).</title>
        <authorList>
            <person name="Mohindra V."/>
            <person name="Chowdhury L.M."/>
            <person name="Lal K."/>
            <person name="Jena J.K."/>
        </authorList>
    </citation>
    <scope>NUCLEOTIDE SEQUENCE [LARGE SCALE GENOMIC DNA]</scope>
    <source>
        <strain evidence="1">CM1030</strain>
        <tissue evidence="1">Blood</tissue>
    </source>
</reference>
<proteinExistence type="predicted"/>